<feature type="binding site" evidence="11">
    <location>
        <position position="177"/>
    </location>
    <ligand>
        <name>Fe cation</name>
        <dbReference type="ChEBI" id="CHEBI:24875"/>
        <label>2</label>
    </ligand>
</feature>
<evidence type="ECO:0000256" key="7">
    <source>
        <dbReference type="ARBA" id="ARBA00023002"/>
    </source>
</evidence>
<gene>
    <name evidence="12" type="ORF">J1792_33440</name>
</gene>
<proteinExistence type="inferred from homology"/>
<keyword evidence="4" id="KW-0444">Lipid biosynthesis</keyword>
<evidence type="ECO:0000256" key="1">
    <source>
        <dbReference type="ARBA" id="ARBA00001954"/>
    </source>
</evidence>
<dbReference type="PIRSF" id="PIRSF000346">
    <property type="entry name" value="Dlt9_acylACP_des"/>
    <property type="match status" value="1"/>
</dbReference>
<evidence type="ECO:0000256" key="9">
    <source>
        <dbReference type="ARBA" id="ARBA00023098"/>
    </source>
</evidence>
<dbReference type="InterPro" id="IPR005067">
    <property type="entry name" value="Fatty_acid_desaturase-2"/>
</dbReference>
<comment type="caution">
    <text evidence="12">The sequence shown here is derived from an EMBL/GenBank/DDBJ whole genome shotgun (WGS) entry which is preliminary data.</text>
</comment>
<dbReference type="GO" id="GO:0045300">
    <property type="term" value="F:stearoyl-[ACP] desaturase activity"/>
    <property type="evidence" value="ECO:0007669"/>
    <property type="project" value="UniProtKB-EC"/>
</dbReference>
<evidence type="ECO:0000256" key="8">
    <source>
        <dbReference type="ARBA" id="ARBA00023004"/>
    </source>
</evidence>
<keyword evidence="5 11" id="KW-0479">Metal-binding</keyword>
<keyword evidence="13" id="KW-1185">Reference proteome</keyword>
<dbReference type="EC" id="1.14.19.2" evidence="12"/>
<evidence type="ECO:0000313" key="13">
    <source>
        <dbReference type="Proteomes" id="UP000664781"/>
    </source>
</evidence>
<feature type="binding site" evidence="11">
    <location>
        <position position="180"/>
    </location>
    <ligand>
        <name>Fe cation</name>
        <dbReference type="ChEBI" id="CHEBI:24875"/>
        <label>2</label>
    </ligand>
</feature>
<comment type="cofactor">
    <cofactor evidence="11">
        <name>Fe cation</name>
        <dbReference type="ChEBI" id="CHEBI:24875"/>
    </cofactor>
    <text evidence="11">Binds 2 iron ions per subunit.</text>
</comment>
<dbReference type="Gene3D" id="1.10.620.20">
    <property type="entry name" value="Ribonucleotide Reductase, subunit A"/>
    <property type="match status" value="1"/>
</dbReference>
<feature type="binding site" evidence="11">
    <location>
        <position position="147"/>
    </location>
    <ligand>
        <name>Fe cation</name>
        <dbReference type="ChEBI" id="CHEBI:24875"/>
        <label>2</label>
    </ligand>
</feature>
<dbReference type="GO" id="GO:0005829">
    <property type="term" value="C:cytosol"/>
    <property type="evidence" value="ECO:0007669"/>
    <property type="project" value="TreeGrafter"/>
</dbReference>
<evidence type="ECO:0000256" key="10">
    <source>
        <dbReference type="ARBA" id="ARBA00023160"/>
    </source>
</evidence>
<protein>
    <submittedName>
        <fullName evidence="12">Acyl-ACP desaturase</fullName>
        <ecNumber evidence="12">1.14.19.2</ecNumber>
    </submittedName>
</protein>
<dbReference type="EMBL" id="JAFMOF010000010">
    <property type="protein sequence ID" value="MBO0657444.1"/>
    <property type="molecule type" value="Genomic_DNA"/>
</dbReference>
<organism evidence="12 13">
    <name type="scientific">Streptomyces triculaminicus</name>
    <dbReference type="NCBI Taxonomy" id="2816232"/>
    <lineage>
        <taxon>Bacteria</taxon>
        <taxon>Bacillati</taxon>
        <taxon>Actinomycetota</taxon>
        <taxon>Actinomycetes</taxon>
        <taxon>Kitasatosporales</taxon>
        <taxon>Streptomycetaceae</taxon>
        <taxon>Streptomyces</taxon>
    </lineage>
</organism>
<dbReference type="GO" id="GO:0046872">
    <property type="term" value="F:metal ion binding"/>
    <property type="evidence" value="ECO:0007669"/>
    <property type="project" value="UniProtKB-KW"/>
</dbReference>
<evidence type="ECO:0000256" key="6">
    <source>
        <dbReference type="ARBA" id="ARBA00022832"/>
    </source>
</evidence>
<keyword evidence="9" id="KW-0443">Lipid metabolism</keyword>
<feature type="binding site" evidence="11">
    <location>
        <position position="98"/>
    </location>
    <ligand>
        <name>Fe cation</name>
        <dbReference type="ChEBI" id="CHEBI:24875"/>
        <label>1</label>
    </ligand>
</feature>
<dbReference type="PANTHER" id="PTHR31155:SF9">
    <property type="entry name" value="STEAROYL-[ACYL-CARRIER-PROTEIN] 9-DESATURASE 7, CHLOROPLASTIC"/>
    <property type="match status" value="1"/>
</dbReference>
<dbReference type="InterPro" id="IPR012348">
    <property type="entry name" value="RNR-like"/>
</dbReference>
<dbReference type="Pfam" id="PF03405">
    <property type="entry name" value="FA_desaturase_2"/>
    <property type="match status" value="1"/>
</dbReference>
<comment type="cofactor">
    <cofactor evidence="1">
        <name>Fe(2+)</name>
        <dbReference type="ChEBI" id="CHEBI:29033"/>
    </cofactor>
</comment>
<keyword evidence="10" id="KW-0275">Fatty acid biosynthesis</keyword>
<sequence length="305" mass="33497">MEPMVGDLLDRHLAASREWFPHQYVPWGRASDFDGPLGGEEWREEQSALAAPVRGALVLNLLTEDNLPGYHHAFATTVSADGAWGTWLHRWTAEEDRHSAALRAYLHAARAVDPVALERARMRQVSTGFRFGDSGVLPGLAYVMVQELATRVAHRNAGRHSGDPVCEGLMARVAADENLHMVFYRDLFRAALSIEPGPALEALSRTLRAFRMPGHGAPDFERLAADVALGGIFHVGVFHDEVAAPLLRTLKALDMPAAGSRGRRCQDELGQWLEALGERARAFDERRAALLEARARDGAGLFRAG</sequence>
<dbReference type="Proteomes" id="UP000664781">
    <property type="component" value="Unassembled WGS sequence"/>
</dbReference>
<keyword evidence="8 11" id="KW-0408">Iron</keyword>
<reference evidence="12" key="1">
    <citation type="submission" date="2021-03" db="EMBL/GenBank/DDBJ databases">
        <title>Streptomyces strains.</title>
        <authorList>
            <person name="Lund M.B."/>
            <person name="Toerring T."/>
        </authorList>
    </citation>
    <scope>NUCLEOTIDE SEQUENCE</scope>
    <source>
        <strain evidence="12">JCM 4242</strain>
    </source>
</reference>
<evidence type="ECO:0000256" key="5">
    <source>
        <dbReference type="ARBA" id="ARBA00022723"/>
    </source>
</evidence>
<comment type="subunit">
    <text evidence="3">Homodimer.</text>
</comment>
<feature type="binding site" evidence="11">
    <location>
        <position position="177"/>
    </location>
    <ligand>
        <name>Fe cation</name>
        <dbReference type="ChEBI" id="CHEBI:24875"/>
        <label>1</label>
    </ligand>
</feature>
<evidence type="ECO:0000256" key="3">
    <source>
        <dbReference type="ARBA" id="ARBA00011738"/>
    </source>
</evidence>
<dbReference type="InterPro" id="IPR009078">
    <property type="entry name" value="Ferritin-like_SF"/>
</dbReference>
<dbReference type="GO" id="GO:0006633">
    <property type="term" value="P:fatty acid biosynthetic process"/>
    <property type="evidence" value="ECO:0007669"/>
    <property type="project" value="UniProtKB-KW"/>
</dbReference>
<feature type="binding site" evidence="11">
    <location>
        <position position="95"/>
    </location>
    <ligand>
        <name>Fe cation</name>
        <dbReference type="ChEBI" id="CHEBI:24875"/>
        <label>2</label>
    </ligand>
</feature>
<dbReference type="SUPFAM" id="SSF47240">
    <property type="entry name" value="Ferritin-like"/>
    <property type="match status" value="1"/>
</dbReference>
<feature type="binding site" evidence="11">
    <location>
        <position position="64"/>
    </location>
    <ligand>
        <name>Fe cation</name>
        <dbReference type="ChEBI" id="CHEBI:24875"/>
        <label>1</label>
    </ligand>
</feature>
<feature type="binding site" evidence="11">
    <location>
        <position position="95"/>
    </location>
    <ligand>
        <name>Fe cation</name>
        <dbReference type="ChEBI" id="CHEBI:24875"/>
        <label>1</label>
    </ligand>
</feature>
<evidence type="ECO:0000256" key="4">
    <source>
        <dbReference type="ARBA" id="ARBA00022516"/>
    </source>
</evidence>
<evidence type="ECO:0000256" key="2">
    <source>
        <dbReference type="ARBA" id="ARBA00008749"/>
    </source>
</evidence>
<dbReference type="AlphaFoldDB" id="A0A939FU79"/>
<evidence type="ECO:0000313" key="12">
    <source>
        <dbReference type="EMBL" id="MBO0657444.1"/>
    </source>
</evidence>
<keyword evidence="6" id="KW-0276">Fatty acid metabolism</keyword>
<accession>A0A939FU79</accession>
<evidence type="ECO:0000256" key="11">
    <source>
        <dbReference type="PIRSR" id="PIRSR000346-1"/>
    </source>
</evidence>
<dbReference type="PANTHER" id="PTHR31155">
    <property type="entry name" value="ACYL- ACYL-CARRIER-PROTEIN DESATURASE-RELATED"/>
    <property type="match status" value="1"/>
</dbReference>
<name>A0A939FU79_9ACTN</name>
<comment type="similarity">
    <text evidence="2">Belongs to the fatty acid desaturase type 2 family.</text>
</comment>
<keyword evidence="7 12" id="KW-0560">Oxidoreductase</keyword>